<dbReference type="OrthoDB" id="9778629at2"/>
<dbReference type="Gene3D" id="1.20.1260.10">
    <property type="match status" value="1"/>
</dbReference>
<dbReference type="InterPro" id="IPR009078">
    <property type="entry name" value="Ferritin-like_SF"/>
</dbReference>
<dbReference type="InterPro" id="IPR012347">
    <property type="entry name" value="Ferritin-like"/>
</dbReference>
<proteinExistence type="predicted"/>
<dbReference type="SUPFAM" id="SSF47240">
    <property type="entry name" value="Ferritin-like"/>
    <property type="match status" value="1"/>
</dbReference>
<dbReference type="CDD" id="cd00657">
    <property type="entry name" value="Ferritin_like"/>
    <property type="match status" value="1"/>
</dbReference>
<sequence>MLSDCYQPNGNPLQNLYAQTKEAFLTADPDLKIQLTQQAVSRWNAGELEWLDGDTPEYLQQPGQPDKPDIVLPSDVNARKFGKEEGRAALIHSLAHIELTAVNLALDAVYRYRDMPQAFYADWMQCAAEEANHFMALRGRLREMGYDYGSFKAHGELWGMAIDTADDMLERMGIVHRALEARALDVIPKAIQRFDQAGDSRMIEILTMIGNEEIGHVSSGTRWYHYQCQQRQLEPNQTFIDLLWKYMKGPLKGPLNHEARLQAGFTEQEMTMIKMMKQTGKS</sequence>
<evidence type="ECO:0000313" key="2">
    <source>
        <dbReference type="Proteomes" id="UP000283087"/>
    </source>
</evidence>
<evidence type="ECO:0000313" key="1">
    <source>
        <dbReference type="EMBL" id="RTE64579.1"/>
    </source>
</evidence>
<dbReference type="PIRSF" id="PIRSF012318">
    <property type="entry name" value="UCP012318"/>
    <property type="match status" value="1"/>
</dbReference>
<reference evidence="1 2" key="1">
    <citation type="submission" date="2018-11" db="EMBL/GenBank/DDBJ databases">
        <title>The draft genome sequence of Amphritea opalescens ANRC-JH13T.</title>
        <authorList>
            <person name="Fang Z."/>
            <person name="Zhang Y."/>
            <person name="Han X."/>
        </authorList>
    </citation>
    <scope>NUCLEOTIDE SEQUENCE [LARGE SCALE GENOMIC DNA]</scope>
    <source>
        <strain evidence="1 2">ANRC-JH13</strain>
    </source>
</reference>
<keyword evidence="2" id="KW-1185">Reference proteome</keyword>
<dbReference type="PANTHER" id="PTHR42782:SF4">
    <property type="entry name" value="DUF455 DOMAIN-CONTAINING PROTEIN"/>
    <property type="match status" value="1"/>
</dbReference>
<gene>
    <name evidence="1" type="ORF">EH243_16585</name>
</gene>
<dbReference type="EMBL" id="RQXW01000020">
    <property type="protein sequence ID" value="RTE64579.1"/>
    <property type="molecule type" value="Genomic_DNA"/>
</dbReference>
<dbReference type="Proteomes" id="UP000283087">
    <property type="component" value="Unassembled WGS sequence"/>
</dbReference>
<dbReference type="PANTHER" id="PTHR42782">
    <property type="entry name" value="SI:CH73-314G15.3"/>
    <property type="match status" value="1"/>
</dbReference>
<dbReference type="InterPro" id="IPR007402">
    <property type="entry name" value="DUF455"/>
</dbReference>
<name>A0A430KM66_9GAMM</name>
<accession>A0A430KM66</accession>
<dbReference type="AlphaFoldDB" id="A0A430KM66"/>
<dbReference type="InterPro" id="IPR011197">
    <property type="entry name" value="UCP012318"/>
</dbReference>
<dbReference type="Pfam" id="PF04305">
    <property type="entry name" value="DUF455"/>
    <property type="match status" value="1"/>
</dbReference>
<protein>
    <submittedName>
        <fullName evidence="1">DUF455 family protein</fullName>
    </submittedName>
</protein>
<organism evidence="1 2">
    <name type="scientific">Amphritea opalescens</name>
    <dbReference type="NCBI Taxonomy" id="2490544"/>
    <lineage>
        <taxon>Bacteria</taxon>
        <taxon>Pseudomonadati</taxon>
        <taxon>Pseudomonadota</taxon>
        <taxon>Gammaproteobacteria</taxon>
        <taxon>Oceanospirillales</taxon>
        <taxon>Oceanospirillaceae</taxon>
        <taxon>Amphritea</taxon>
    </lineage>
</organism>
<comment type="caution">
    <text evidence="1">The sequence shown here is derived from an EMBL/GenBank/DDBJ whole genome shotgun (WGS) entry which is preliminary data.</text>
</comment>